<evidence type="ECO:0000256" key="1">
    <source>
        <dbReference type="SAM" id="Phobius"/>
    </source>
</evidence>
<name>A0A1H8AB22_9BACT</name>
<feature type="transmembrane region" description="Helical" evidence="1">
    <location>
        <begin position="12"/>
        <end position="29"/>
    </location>
</feature>
<dbReference type="RefSeq" id="WP_156093023.1">
    <property type="nucleotide sequence ID" value="NZ_FOBB01000005.1"/>
</dbReference>
<sequence>MSKKHEENRPRLTIAAGLCIALGLIIGIVIKRVQVGLFIGLALGLLGGGLLRRR</sequence>
<keyword evidence="1" id="KW-1133">Transmembrane helix</keyword>
<proteinExistence type="predicted"/>
<feature type="transmembrane region" description="Helical" evidence="1">
    <location>
        <begin position="35"/>
        <end position="51"/>
    </location>
</feature>
<accession>A0A1H8AB22</accession>
<evidence type="ECO:0000313" key="3">
    <source>
        <dbReference type="Proteomes" id="UP000198984"/>
    </source>
</evidence>
<keyword evidence="1" id="KW-0472">Membrane</keyword>
<dbReference type="AlphaFoldDB" id="A0A1H8AB22"/>
<dbReference type="Proteomes" id="UP000198984">
    <property type="component" value="Unassembled WGS sequence"/>
</dbReference>
<keyword evidence="1" id="KW-0812">Transmembrane</keyword>
<reference evidence="2 3" key="1">
    <citation type="submission" date="2016-10" db="EMBL/GenBank/DDBJ databases">
        <authorList>
            <person name="de Groot N.N."/>
        </authorList>
    </citation>
    <scope>NUCLEOTIDE SEQUENCE [LARGE SCALE GENOMIC DNA]</scope>
    <source>
        <strain evidence="2 3">DSM 21039</strain>
    </source>
</reference>
<evidence type="ECO:0000313" key="2">
    <source>
        <dbReference type="EMBL" id="SEM67676.1"/>
    </source>
</evidence>
<keyword evidence="3" id="KW-1185">Reference proteome</keyword>
<protein>
    <submittedName>
        <fullName evidence="2">Uncharacterized protein</fullName>
    </submittedName>
</protein>
<dbReference type="STRING" id="573321.SAMN04488505_105374"/>
<gene>
    <name evidence="2" type="ORF">SAMN04488505_105374</name>
</gene>
<organism evidence="2 3">
    <name type="scientific">Chitinophaga rupis</name>
    <dbReference type="NCBI Taxonomy" id="573321"/>
    <lineage>
        <taxon>Bacteria</taxon>
        <taxon>Pseudomonadati</taxon>
        <taxon>Bacteroidota</taxon>
        <taxon>Chitinophagia</taxon>
        <taxon>Chitinophagales</taxon>
        <taxon>Chitinophagaceae</taxon>
        <taxon>Chitinophaga</taxon>
    </lineage>
</organism>
<dbReference type="EMBL" id="FOBB01000005">
    <property type="protein sequence ID" value="SEM67676.1"/>
    <property type="molecule type" value="Genomic_DNA"/>
</dbReference>